<name>A0A9D1EHQ6_9FIRM</name>
<feature type="compositionally biased region" description="Pro residues" evidence="2">
    <location>
        <begin position="1741"/>
        <end position="1756"/>
    </location>
</feature>
<dbReference type="EMBL" id="DVHU01000018">
    <property type="protein sequence ID" value="HIR92198.1"/>
    <property type="molecule type" value="Genomic_DNA"/>
</dbReference>
<accession>A0A9D1EHQ6</accession>
<comment type="caution">
    <text evidence="3">The sequence shown here is derived from an EMBL/GenBank/DDBJ whole genome shotgun (WGS) entry which is preliminary data.</text>
</comment>
<proteinExistence type="predicted"/>
<dbReference type="SUPFAM" id="SSF158634">
    <property type="entry name" value="RPA2825-like"/>
    <property type="match status" value="1"/>
</dbReference>
<protein>
    <submittedName>
        <fullName evidence="3">Uncharacterized protein</fullName>
    </submittedName>
</protein>
<dbReference type="Proteomes" id="UP000886841">
    <property type="component" value="Unassembled WGS sequence"/>
</dbReference>
<sequence length="1963" mass="217985">MTEEAAKSALSSAKSISQIIKGSLVNPATLITGLLAAVTGVYNYIQQRKEALIQSAAEITSSWRKEYDSFNSQVASYQELKAQLDSGDLSDQESYQIKLQILDIQNQITAAYGSQAANLDLINGKLETQVGLLNSLSARDAQKALMLGEKEYALAEEEMTQSRTYELGKLFPNNPANQKVDTAIKEVAKSYKDRGIELELTENLDGYEQFDYYTVKFVGDASQAEDTLTAFAAEVNDLKLEFSEKEDLNAINVVYRNTADALQKNQEILDDYQQSYREFLQMELVGRSDGGGEIFNDYTQAVQGYNQALAMGDTEGIREATDAYREAQKAKDEFLSAEGNQKFSALFQDVEDQLDHSSIKLSDFRQAIEGEASSDNLFAGDSLEKPAKELRELQLTADQAFDALQDGSLEGSEALQELAEAWELPPDSAQEVEEFVSVLGQLGLISQSSADQAHILAEALDKVTQRTSLLKRNTEDLNASPLFDSISQADASRNAGADYQQAVSYLEQAKAMYDQGLTGTDDFKSRAAYFSPTGATDPENFLENYERAARYLTGDRSGVDNFLQDLSQQTDQAGQAFASFDQQTGQWAFHMDDLYQAARQMGMGFEFFMDMFGRLEDYGIGNNFIASAQEGSQRLSDLFVQLAQEKAKLAEMETEGTYETVDENGNVQHTLANQTALDAQRELIRSLNEDILETRENMEALGDTPLDNASALEALENLRRERESILEGNTYEENTEAMAQLLEEQIRQLAEENGIELRPDLSLDLSGLFDDYRREAEDSLPAVQKLLEESGEPLQLNLESDDPEDINRQIEGLSSALEKFRDENGEIDLETDGVRDLADVLGGLYAQKHELEGESLLSLDLLKFDEDTAGVAQKLQDFYQAYSQLSYLEELKALGISVDTSSAEGQLSDVYSQLQALTGVDAQILAKIIPDLSSASPAQIASAIQSLTPEVLLAAKLSVNTAGEGNVDALAQTLSTMHSVSVNASANVLGLASAFLLKSTIDDLASKTVTITTNHVDTYSTVRLPGASVSAGASGGSQLNGTAHGLGTLGLYPIPRLSARALALGSLSVPSRSFASALAGGSWGTKSAQRALVGELGPELVVYGNRWWTVGDRSAEFAYIPKGAIVFNHRQTRELLANGRVQSFGGRAFALSQGTARASGTALAKGSSQEDFQEVSDWIEIAIQRLEQAIDLLEDQASSSYRTFRERGEAIASQMGRLREEISLQQTAYDRYLQQANSLGLSEEWARKVREGSLDLETITDKDLHEQIKEYQDWYEKALDCSQAVEELKESLKDLYSEAFDQAVDEFDSALSLAEHRAEMIEGYIDQTEAKGYLVSSKYYDSLLLLEEENAKKLTQEREALMEAMNSALSSGEIKQYSEAWYEMQEEINSVNQALQDSNTSIVEFGNHIRELSWEVFDKLQDSISQLTQESDFLNELLENRPLFQEDGSSTDAFTASLGLHGLNYNVYMEQARQYREEMLRIQEELAKDPNNQTLLERRQELLELQQESILSAEDEKEAITRLVEDAMDAQLDALKELIDKYEDTLDSQQELLDYQKKVKKHTQELSELQKQLAAYQGDLSEENRARLQELQADYAEAREELQETQYDRYLSQQEQLLDALYSEYESILNSRLDNVDALLEDVIANINSESSSIRDTISQAAGQAGYTLSEAMNMIWSDSGNAGKILSTYGSGISASLTALQTGLEAIRQNLETLVRDSHQEAQGNLSHLEDTLTEQTSAPPAPAPEPSPAPAPEPPQEEASFFISRKSYYNKSKLNKEISITDRLAYHDFDWSFLARKQYYEKMGLSGTYRGTAQQNHDMIQWMKSHGYRTGTRSVPADGLYWTSEGAPETIIRRSDHAILTPLSAGDQVLNHRAHENIWAMANDPKGFLLQNLDTLRAPASAALLAKTTSFQTNIQIDKVADYQDFVTQLQRDHKFERLIQSMTVDRLAGGGSLAKYKYHF</sequence>
<feature type="coiled-coil region" evidence="1">
    <location>
        <begin position="635"/>
        <end position="704"/>
    </location>
</feature>
<feature type="region of interest" description="Disordered" evidence="2">
    <location>
        <begin position="1734"/>
        <end position="1759"/>
    </location>
</feature>
<evidence type="ECO:0000313" key="3">
    <source>
        <dbReference type="EMBL" id="HIR92198.1"/>
    </source>
</evidence>
<evidence type="ECO:0000313" key="4">
    <source>
        <dbReference type="Proteomes" id="UP000886841"/>
    </source>
</evidence>
<dbReference type="PANTHER" id="PTHR45615:SF80">
    <property type="entry name" value="GRIP DOMAIN-CONTAINING PROTEIN"/>
    <property type="match status" value="1"/>
</dbReference>
<feature type="coiled-coil region" evidence="1">
    <location>
        <begin position="1465"/>
        <end position="1608"/>
    </location>
</feature>
<gene>
    <name evidence="3" type="ORF">IAB98_02095</name>
</gene>
<organism evidence="3 4">
    <name type="scientific">Candidatus Egerieimonas intestinavium</name>
    <dbReference type="NCBI Taxonomy" id="2840777"/>
    <lineage>
        <taxon>Bacteria</taxon>
        <taxon>Bacillati</taxon>
        <taxon>Bacillota</taxon>
        <taxon>Clostridia</taxon>
        <taxon>Lachnospirales</taxon>
        <taxon>Lachnospiraceae</taxon>
        <taxon>Lachnospiraceae incertae sedis</taxon>
        <taxon>Candidatus Egerieimonas</taxon>
    </lineage>
</organism>
<evidence type="ECO:0000256" key="2">
    <source>
        <dbReference type="SAM" id="MobiDB-lite"/>
    </source>
</evidence>
<evidence type="ECO:0000256" key="1">
    <source>
        <dbReference type="SAM" id="Coils"/>
    </source>
</evidence>
<keyword evidence="1" id="KW-0175">Coiled coil</keyword>
<dbReference type="PANTHER" id="PTHR45615">
    <property type="entry name" value="MYOSIN HEAVY CHAIN, NON-MUSCLE"/>
    <property type="match status" value="1"/>
</dbReference>
<reference evidence="3" key="2">
    <citation type="journal article" date="2021" name="PeerJ">
        <title>Extensive microbial diversity within the chicken gut microbiome revealed by metagenomics and culture.</title>
        <authorList>
            <person name="Gilroy R."/>
            <person name="Ravi A."/>
            <person name="Getino M."/>
            <person name="Pursley I."/>
            <person name="Horton D.L."/>
            <person name="Alikhan N.F."/>
            <person name="Baker D."/>
            <person name="Gharbi K."/>
            <person name="Hall N."/>
            <person name="Watson M."/>
            <person name="Adriaenssens E.M."/>
            <person name="Foster-Nyarko E."/>
            <person name="Jarju S."/>
            <person name="Secka A."/>
            <person name="Antonio M."/>
            <person name="Oren A."/>
            <person name="Chaudhuri R.R."/>
            <person name="La Ragione R."/>
            <person name="Hildebrand F."/>
            <person name="Pallen M.J."/>
        </authorList>
    </citation>
    <scope>NUCLEOTIDE SEQUENCE</scope>
    <source>
        <strain evidence="3">ChiSxjej1B13-7041</strain>
    </source>
</reference>
<reference evidence="3" key="1">
    <citation type="submission" date="2020-10" db="EMBL/GenBank/DDBJ databases">
        <authorList>
            <person name="Gilroy R."/>
        </authorList>
    </citation>
    <scope>NUCLEOTIDE SEQUENCE</scope>
    <source>
        <strain evidence="3">ChiSxjej1B13-7041</strain>
    </source>
</reference>
<feature type="coiled-coil region" evidence="1">
    <location>
        <begin position="1176"/>
        <end position="1203"/>
    </location>
</feature>
<feature type="coiled-coil region" evidence="1">
    <location>
        <begin position="1344"/>
        <end position="1371"/>
    </location>
</feature>